<dbReference type="EMBL" id="OU900094">
    <property type="protein sequence ID" value="CAH1140172.1"/>
    <property type="molecule type" value="Genomic_DNA"/>
</dbReference>
<dbReference type="AlphaFoldDB" id="A0A9P0GQR4"/>
<proteinExistence type="predicted"/>
<dbReference type="OrthoDB" id="6575720at2759"/>
<evidence type="ECO:0000313" key="2">
    <source>
        <dbReference type="EMBL" id="CAH1140172.1"/>
    </source>
</evidence>
<dbReference type="Proteomes" id="UP001153712">
    <property type="component" value="Chromosome 1"/>
</dbReference>
<name>A0A9P0GQR4_PHYSR</name>
<organism evidence="2 3">
    <name type="scientific">Phyllotreta striolata</name>
    <name type="common">Striped flea beetle</name>
    <name type="synonym">Crioceris striolata</name>
    <dbReference type="NCBI Taxonomy" id="444603"/>
    <lineage>
        <taxon>Eukaryota</taxon>
        <taxon>Metazoa</taxon>
        <taxon>Ecdysozoa</taxon>
        <taxon>Arthropoda</taxon>
        <taxon>Hexapoda</taxon>
        <taxon>Insecta</taxon>
        <taxon>Pterygota</taxon>
        <taxon>Neoptera</taxon>
        <taxon>Endopterygota</taxon>
        <taxon>Coleoptera</taxon>
        <taxon>Polyphaga</taxon>
        <taxon>Cucujiformia</taxon>
        <taxon>Chrysomeloidea</taxon>
        <taxon>Chrysomelidae</taxon>
        <taxon>Galerucinae</taxon>
        <taxon>Alticini</taxon>
        <taxon>Phyllotreta</taxon>
    </lineage>
</organism>
<evidence type="ECO:0000256" key="1">
    <source>
        <dbReference type="SAM" id="SignalP"/>
    </source>
</evidence>
<sequence length="225" mass="25743">MLMLMHTVFLFFLIFVNPVENHEDSSMFDKIKSGFKMAGEFFSTDHASKVANLVSNALGRKPNRDKNEENSNIFSGFMRLFGFESRQITAIAINTIILIAKLIGSSLNSPLKQKSPQIEEDKPFEWMLKSAGVSHIIPDTENMNLSEHVIDYITERSLDEETGCIQLLICKIKPFIREMQRALKERGRSAAKGFNLLFEYFPNSSTIIDNGYKCEKKYYYCSVPL</sequence>
<keyword evidence="1" id="KW-0732">Signal</keyword>
<keyword evidence="3" id="KW-1185">Reference proteome</keyword>
<evidence type="ECO:0000313" key="3">
    <source>
        <dbReference type="Proteomes" id="UP001153712"/>
    </source>
</evidence>
<feature type="chain" id="PRO_5040404868" evidence="1">
    <location>
        <begin position="22"/>
        <end position="225"/>
    </location>
</feature>
<reference evidence="2" key="1">
    <citation type="submission" date="2022-01" db="EMBL/GenBank/DDBJ databases">
        <authorList>
            <person name="King R."/>
        </authorList>
    </citation>
    <scope>NUCLEOTIDE SEQUENCE</scope>
</reference>
<accession>A0A9P0GQR4</accession>
<feature type="signal peptide" evidence="1">
    <location>
        <begin position="1"/>
        <end position="21"/>
    </location>
</feature>
<protein>
    <submittedName>
        <fullName evidence="2">Uncharacterized protein</fullName>
    </submittedName>
</protein>
<gene>
    <name evidence="2" type="ORF">PHYEVI_LOCUS639</name>
</gene>